<evidence type="ECO:0000313" key="7">
    <source>
        <dbReference type="EMBL" id="MBI1619215.1"/>
    </source>
</evidence>
<evidence type="ECO:0000256" key="5">
    <source>
        <dbReference type="ARBA" id="ARBA00023136"/>
    </source>
</evidence>
<dbReference type="RefSeq" id="WP_198473338.1">
    <property type="nucleotide sequence ID" value="NZ_JADGMQ010000001.1"/>
</dbReference>
<dbReference type="Proteomes" id="UP000601789">
    <property type="component" value="Unassembled WGS sequence"/>
</dbReference>
<comment type="caution">
    <text evidence="7">The sequence shown here is derived from an EMBL/GenBank/DDBJ whole genome shotgun (WGS) entry which is preliminary data.</text>
</comment>
<evidence type="ECO:0000256" key="3">
    <source>
        <dbReference type="ARBA" id="ARBA00022692"/>
    </source>
</evidence>
<dbReference type="PANTHER" id="PTHR30250">
    <property type="entry name" value="PST FAMILY PREDICTED COLANIC ACID TRANSPORTER"/>
    <property type="match status" value="1"/>
</dbReference>
<feature type="transmembrane region" description="Helical" evidence="6">
    <location>
        <begin position="275"/>
        <end position="297"/>
    </location>
</feature>
<feature type="transmembrane region" description="Helical" evidence="6">
    <location>
        <begin position="170"/>
        <end position="194"/>
    </location>
</feature>
<feature type="transmembrane region" description="Helical" evidence="6">
    <location>
        <begin position="412"/>
        <end position="429"/>
    </location>
</feature>
<keyword evidence="5 6" id="KW-0472">Membrane</keyword>
<keyword evidence="8" id="KW-1185">Reference proteome</keyword>
<proteinExistence type="predicted"/>
<feature type="transmembrane region" description="Helical" evidence="6">
    <location>
        <begin position="351"/>
        <end position="368"/>
    </location>
</feature>
<feature type="transmembrane region" description="Helical" evidence="6">
    <location>
        <begin position="389"/>
        <end position="406"/>
    </location>
</feature>
<dbReference type="PANTHER" id="PTHR30250:SF26">
    <property type="entry name" value="PSMA PROTEIN"/>
    <property type="match status" value="1"/>
</dbReference>
<accession>A0ABS0S7F5</accession>
<evidence type="ECO:0000256" key="4">
    <source>
        <dbReference type="ARBA" id="ARBA00022989"/>
    </source>
</evidence>
<evidence type="ECO:0008006" key="9">
    <source>
        <dbReference type="Google" id="ProtNLM"/>
    </source>
</evidence>
<keyword evidence="3 6" id="KW-0812">Transmembrane</keyword>
<name>A0ABS0S7F5_9HYPH</name>
<feature type="transmembrane region" description="Helical" evidence="6">
    <location>
        <begin position="474"/>
        <end position="495"/>
    </location>
</feature>
<dbReference type="InterPro" id="IPR050833">
    <property type="entry name" value="Poly_Biosynth_Transport"/>
</dbReference>
<feature type="transmembrane region" description="Helical" evidence="6">
    <location>
        <begin position="318"/>
        <end position="339"/>
    </location>
</feature>
<keyword evidence="4 6" id="KW-1133">Transmembrane helix</keyword>
<feature type="transmembrane region" description="Helical" evidence="6">
    <location>
        <begin position="200"/>
        <end position="225"/>
    </location>
</feature>
<sequence length="514" mass="54225">MSREVAPIISVEAASTPYAGVSLTKNLVANYLQFACAALANFLVSPILLAAFGTTGFGMWKSCQRIVELLLPGDGGPPQALKWLVANAGDDLCRKRMMVSAALMTWLRWLPAVAALSGVVVLLFSSLAETEVPATMDIGRLAVLLCIAALLSGLSAIPAAAMLGDGLGYYAAYAASAAIVLTSSVIGLAAYTGYGLVEVAALTVGGALLLLCVTTALASLTLDWWGAQWPSEVAREQFARHSASMLVWSYVQKLLLCSEVLLLLAFLGAEAVSQYFFTAFASQFIPALCLLSTNAFLPQLATCLSGGDWGDANRLIRAIVELNAAIIMVAGAGILIGNAEFVSVWAGDDQFLGDISSVLILVVAIQLVHIRLHAQLQDAALAARAREGWAVHGAVAGIAGGTLGWWALESVAGILAGLIFGRSILSFMFPQLSRRAIGAPGFSGLEPRHLLLPATVLLAAWALGNLLEEVAFDRLLIVSPALAALFIWLAWRFLLSEETRSLFAHNFLPNAGRC</sequence>
<evidence type="ECO:0000256" key="1">
    <source>
        <dbReference type="ARBA" id="ARBA00004651"/>
    </source>
</evidence>
<feature type="transmembrane region" description="Helical" evidence="6">
    <location>
        <begin position="106"/>
        <end position="128"/>
    </location>
</feature>
<feature type="transmembrane region" description="Helical" evidence="6">
    <location>
        <begin position="140"/>
        <end position="163"/>
    </location>
</feature>
<comment type="subcellular location">
    <subcellularLocation>
        <location evidence="1">Cell membrane</location>
        <topology evidence="1">Multi-pass membrane protein</topology>
    </subcellularLocation>
</comment>
<reference evidence="7 8" key="1">
    <citation type="submission" date="2020-10" db="EMBL/GenBank/DDBJ databases">
        <title>Aquamicrobium zhengzhouensis sp. nov., a exopolysaccharide producing bacterium isolated from farmland soil.</title>
        <authorList>
            <person name="Wang X."/>
        </authorList>
    </citation>
    <scope>NUCLEOTIDE SEQUENCE [LARGE SCALE GENOMIC DNA]</scope>
    <source>
        <strain evidence="8">cd-1</strain>
    </source>
</reference>
<protein>
    <recommendedName>
        <fullName evidence="9">Membrane protein involved in the export of O-antigen and teichoic acid</fullName>
    </recommendedName>
</protein>
<evidence type="ECO:0000313" key="8">
    <source>
        <dbReference type="Proteomes" id="UP000601789"/>
    </source>
</evidence>
<gene>
    <name evidence="7" type="ORF">IOD40_00850</name>
</gene>
<organism evidence="7 8">
    <name type="scientific">Aquamicrobium zhengzhouense</name>
    <dbReference type="NCBI Taxonomy" id="2781738"/>
    <lineage>
        <taxon>Bacteria</taxon>
        <taxon>Pseudomonadati</taxon>
        <taxon>Pseudomonadota</taxon>
        <taxon>Alphaproteobacteria</taxon>
        <taxon>Hyphomicrobiales</taxon>
        <taxon>Phyllobacteriaceae</taxon>
        <taxon>Aquamicrobium</taxon>
    </lineage>
</organism>
<evidence type="ECO:0000256" key="2">
    <source>
        <dbReference type="ARBA" id="ARBA00022475"/>
    </source>
</evidence>
<feature type="transmembrane region" description="Helical" evidence="6">
    <location>
        <begin position="31"/>
        <end position="52"/>
    </location>
</feature>
<keyword evidence="2" id="KW-1003">Cell membrane</keyword>
<feature type="transmembrane region" description="Helical" evidence="6">
    <location>
        <begin position="450"/>
        <end position="468"/>
    </location>
</feature>
<dbReference type="EMBL" id="JADGMQ010000001">
    <property type="protein sequence ID" value="MBI1619215.1"/>
    <property type="molecule type" value="Genomic_DNA"/>
</dbReference>
<evidence type="ECO:0000256" key="6">
    <source>
        <dbReference type="SAM" id="Phobius"/>
    </source>
</evidence>